<evidence type="ECO:0000256" key="1">
    <source>
        <dbReference type="ARBA" id="ARBA00007921"/>
    </source>
</evidence>
<dbReference type="Pfam" id="PF01926">
    <property type="entry name" value="MMR_HSR1"/>
    <property type="match status" value="1"/>
</dbReference>
<dbReference type="SUPFAM" id="SSF52540">
    <property type="entry name" value="P-loop containing nucleoside triphosphate hydrolases"/>
    <property type="match status" value="1"/>
</dbReference>
<dbReference type="GO" id="GO:0005525">
    <property type="term" value="F:GTP binding"/>
    <property type="evidence" value="ECO:0007669"/>
    <property type="project" value="UniProtKB-KW"/>
</dbReference>
<comment type="similarity">
    <text evidence="1">Belongs to the TRAFAC class TrmE-Era-EngA-EngB-Septin-like GTPase superfamily. Era GTPase family.</text>
</comment>
<dbReference type="InterPro" id="IPR009019">
    <property type="entry name" value="KH_sf_prok-type"/>
</dbReference>
<dbReference type="CDD" id="cd22534">
    <property type="entry name" value="KH-II_Era"/>
    <property type="match status" value="1"/>
</dbReference>
<feature type="region of interest" description="Disordered" evidence="6">
    <location>
        <begin position="387"/>
        <end position="421"/>
    </location>
</feature>
<dbReference type="Gene3D" id="3.30.300.20">
    <property type="match status" value="1"/>
</dbReference>
<dbReference type="OrthoDB" id="8954335at2759"/>
<proteinExistence type="inferred from homology"/>
<organism evidence="7 8">
    <name type="scientific">Owenia fusiformis</name>
    <name type="common">Polychaete worm</name>
    <dbReference type="NCBI Taxonomy" id="6347"/>
    <lineage>
        <taxon>Eukaryota</taxon>
        <taxon>Metazoa</taxon>
        <taxon>Spiralia</taxon>
        <taxon>Lophotrochozoa</taxon>
        <taxon>Annelida</taxon>
        <taxon>Polychaeta</taxon>
        <taxon>Sedentaria</taxon>
        <taxon>Canalipalpata</taxon>
        <taxon>Sabellida</taxon>
        <taxon>Oweniida</taxon>
        <taxon>Oweniidae</taxon>
        <taxon>Owenia</taxon>
    </lineage>
</organism>
<dbReference type="NCBIfam" id="TIGR00231">
    <property type="entry name" value="small_GTP"/>
    <property type="match status" value="1"/>
</dbReference>
<reference evidence="7" key="1">
    <citation type="submission" date="2022-03" db="EMBL/GenBank/DDBJ databases">
        <authorList>
            <person name="Martin C."/>
        </authorList>
    </citation>
    <scope>NUCLEOTIDE SEQUENCE</scope>
</reference>
<dbReference type="EMBL" id="CAIIXF020000012">
    <property type="protein sequence ID" value="CAH1801732.1"/>
    <property type="molecule type" value="Genomic_DNA"/>
</dbReference>
<dbReference type="AlphaFoldDB" id="A0A8J1TM85"/>
<dbReference type="CDD" id="cd04163">
    <property type="entry name" value="Era"/>
    <property type="match status" value="1"/>
</dbReference>
<dbReference type="GO" id="GO:0005759">
    <property type="term" value="C:mitochondrial matrix"/>
    <property type="evidence" value="ECO:0007669"/>
    <property type="project" value="TreeGrafter"/>
</dbReference>
<dbReference type="PRINTS" id="PR00326">
    <property type="entry name" value="GTP1OBG"/>
</dbReference>
<dbReference type="PANTHER" id="PTHR42698:SF1">
    <property type="entry name" value="GTPASE ERA, MITOCHONDRIAL"/>
    <property type="match status" value="1"/>
</dbReference>
<protein>
    <recommendedName>
        <fullName evidence="2">GTPase Era, mitochondrial</fullName>
    </recommendedName>
    <alternativeName>
        <fullName evidence="5">ERA-like protein 1</fullName>
    </alternativeName>
</protein>
<keyword evidence="4" id="KW-0342">GTP-binding</keyword>
<dbReference type="GO" id="GO:0043024">
    <property type="term" value="F:ribosomal small subunit binding"/>
    <property type="evidence" value="ECO:0007669"/>
    <property type="project" value="TreeGrafter"/>
</dbReference>
<feature type="compositionally biased region" description="Polar residues" evidence="6">
    <location>
        <begin position="388"/>
        <end position="401"/>
    </location>
</feature>
<dbReference type="InterPro" id="IPR005225">
    <property type="entry name" value="Small_GTP-bd"/>
</dbReference>
<evidence type="ECO:0000256" key="6">
    <source>
        <dbReference type="SAM" id="MobiDB-lite"/>
    </source>
</evidence>
<evidence type="ECO:0000313" key="8">
    <source>
        <dbReference type="Proteomes" id="UP000749559"/>
    </source>
</evidence>
<sequence length="613" mass="69973">MYKSFRRLTSLLKRCELFPHISGSLLGGRLYIAEQNVSLQNGQRAFLCSTTLNQENDVRRQSHAQTFHQHMKDVGNEGEIENNEQPVKAIGLTQDEQWRQALLHPDQPPDARVLSVAIIGAPNAGKSTLTNKLMGWRVSAVSAKVHTTRNKTKAVLTEGNTQLILLDTPGVVKKSEGKRYNLDRQCVVDPASSIGEADIVGVLVDASNKWTNTHLNKEILRALYMYPDKRTVLIINKVDILKSKHMLLEIVRLLTEGVVDGHRDSTTILTPSELKHKSKEDPYKFIKDLKHELESLESGNKQKNNNDLKNKESEDSSRTDVNIMGYTCKNERIELHGPIDEVTQNERIELHGPIDEVTQNERIELHGPIDEVTQNEVNTRNDMDFRGNLQNDNKTNQSIKTASHKQTFKPLPKSKKYDPTRPFLEQSQSAKGFKEERKLIRNAVISKEMNSNWITEHNKQSEINNLIKNKRGWGTFEKVFIVSSTTGEGVDELRDFMFNVATPGNWHYHSSMVTDQNPAEIAKMCVWEKCMDHLPEEIPYSIDVEIVMWEMEEGLLRAIMNINCYKQRHVSFVVGKAGRMIQKLAMEAKQELMNSFKCDMTLKLIARLKTPKK</sequence>
<dbReference type="Proteomes" id="UP000749559">
    <property type="component" value="Unassembled WGS sequence"/>
</dbReference>
<accession>A0A8J1TM85</accession>
<feature type="compositionally biased region" description="Basic and acidic residues" evidence="6">
    <location>
        <begin position="304"/>
        <end position="318"/>
    </location>
</feature>
<evidence type="ECO:0000313" key="7">
    <source>
        <dbReference type="EMBL" id="CAH1801732.1"/>
    </source>
</evidence>
<evidence type="ECO:0000256" key="2">
    <source>
        <dbReference type="ARBA" id="ARBA00019149"/>
    </source>
</evidence>
<dbReference type="InterPro" id="IPR027417">
    <property type="entry name" value="P-loop_NTPase"/>
</dbReference>
<dbReference type="PANTHER" id="PTHR42698">
    <property type="entry name" value="GTPASE ERA"/>
    <property type="match status" value="1"/>
</dbReference>
<dbReference type="InterPro" id="IPR030388">
    <property type="entry name" value="G_ERA_dom"/>
</dbReference>
<keyword evidence="3" id="KW-0547">Nucleotide-binding</keyword>
<dbReference type="InterPro" id="IPR015946">
    <property type="entry name" value="KH_dom-like_a/b"/>
</dbReference>
<comment type="caution">
    <text evidence="7">The sequence shown here is derived from an EMBL/GenBank/DDBJ whole genome shotgun (WGS) entry which is preliminary data.</text>
</comment>
<dbReference type="InterPro" id="IPR005662">
    <property type="entry name" value="GTPase_Era-like"/>
</dbReference>
<dbReference type="InterPro" id="IPR006073">
    <property type="entry name" value="GTP-bd"/>
</dbReference>
<dbReference type="FunFam" id="3.40.50.300:FF:002220">
    <property type="entry name" value="GTPase Era, mitochondrial"/>
    <property type="match status" value="1"/>
</dbReference>
<dbReference type="GO" id="GO:0000028">
    <property type="term" value="P:ribosomal small subunit assembly"/>
    <property type="evidence" value="ECO:0007669"/>
    <property type="project" value="TreeGrafter"/>
</dbReference>
<dbReference type="GO" id="GO:0019843">
    <property type="term" value="F:rRNA binding"/>
    <property type="evidence" value="ECO:0007669"/>
    <property type="project" value="TreeGrafter"/>
</dbReference>
<evidence type="ECO:0000256" key="3">
    <source>
        <dbReference type="ARBA" id="ARBA00022741"/>
    </source>
</evidence>
<dbReference type="Gene3D" id="3.40.50.300">
    <property type="entry name" value="P-loop containing nucleotide triphosphate hydrolases"/>
    <property type="match status" value="1"/>
</dbReference>
<evidence type="ECO:0000256" key="4">
    <source>
        <dbReference type="ARBA" id="ARBA00023134"/>
    </source>
</evidence>
<dbReference type="SUPFAM" id="SSF54814">
    <property type="entry name" value="Prokaryotic type KH domain (KH-domain type II)"/>
    <property type="match status" value="1"/>
</dbReference>
<keyword evidence="8" id="KW-1185">Reference proteome</keyword>
<evidence type="ECO:0000256" key="5">
    <source>
        <dbReference type="ARBA" id="ARBA00030975"/>
    </source>
</evidence>
<gene>
    <name evidence="7" type="ORF">OFUS_LOCUS25494</name>
</gene>
<feature type="region of interest" description="Disordered" evidence="6">
    <location>
        <begin position="296"/>
        <end position="320"/>
    </location>
</feature>
<name>A0A8J1TM85_OWEFU</name>